<reference evidence="2" key="1">
    <citation type="submission" date="2020-06" db="EMBL/GenBank/DDBJ databases">
        <title>Draft genomic sequence of Geomonas sp. Red330.</title>
        <authorList>
            <person name="Itoh H."/>
            <person name="Zhenxing X."/>
            <person name="Ushijima N."/>
            <person name="Masuda Y."/>
            <person name="Shiratori Y."/>
            <person name="Senoo K."/>
        </authorList>
    </citation>
    <scope>NUCLEOTIDE SEQUENCE [LARGE SCALE GENOMIC DNA]</scope>
    <source>
        <strain evidence="2">Red330</strain>
    </source>
</reference>
<dbReference type="Proteomes" id="UP000556026">
    <property type="component" value="Unassembled WGS sequence"/>
</dbReference>
<proteinExistence type="predicted"/>
<keyword evidence="2" id="KW-1185">Reference proteome</keyword>
<gene>
    <name evidence="1" type="ORF">GMST_05010</name>
</gene>
<dbReference type="AlphaFoldDB" id="A0A6V8MDV1"/>
<evidence type="ECO:0000313" key="1">
    <source>
        <dbReference type="EMBL" id="GFO58176.1"/>
    </source>
</evidence>
<comment type="caution">
    <text evidence="1">The sequence shown here is derived from an EMBL/GenBank/DDBJ whole genome shotgun (WGS) entry which is preliminary data.</text>
</comment>
<dbReference type="EMBL" id="BLXX01000001">
    <property type="protein sequence ID" value="GFO58176.1"/>
    <property type="molecule type" value="Genomic_DNA"/>
</dbReference>
<evidence type="ECO:0000313" key="2">
    <source>
        <dbReference type="Proteomes" id="UP000556026"/>
    </source>
</evidence>
<protein>
    <submittedName>
        <fullName evidence="1">Uncharacterized protein</fullName>
    </submittedName>
</protein>
<organism evidence="1 2">
    <name type="scientific">Geomonas silvestris</name>
    <dbReference type="NCBI Taxonomy" id="2740184"/>
    <lineage>
        <taxon>Bacteria</taxon>
        <taxon>Pseudomonadati</taxon>
        <taxon>Thermodesulfobacteriota</taxon>
        <taxon>Desulfuromonadia</taxon>
        <taxon>Geobacterales</taxon>
        <taxon>Geobacteraceae</taxon>
        <taxon>Geomonas</taxon>
    </lineage>
</organism>
<name>A0A6V8MDV1_9BACT</name>
<sequence length="44" mass="5193">MVEPTEEDIEFFPPVKQVYLVRKAIRYTNKVRLYDIGPLRGTPL</sequence>
<accession>A0A6V8MDV1</accession>